<organism evidence="3 4">
    <name type="scientific">Ditylenchus dipsaci</name>
    <dbReference type="NCBI Taxonomy" id="166011"/>
    <lineage>
        <taxon>Eukaryota</taxon>
        <taxon>Metazoa</taxon>
        <taxon>Ecdysozoa</taxon>
        <taxon>Nematoda</taxon>
        <taxon>Chromadorea</taxon>
        <taxon>Rhabditida</taxon>
        <taxon>Tylenchina</taxon>
        <taxon>Tylenchomorpha</taxon>
        <taxon>Sphaerularioidea</taxon>
        <taxon>Anguinidae</taxon>
        <taxon>Anguininae</taxon>
        <taxon>Ditylenchus</taxon>
    </lineage>
</organism>
<dbReference type="WBParaSite" id="jg16391">
    <property type="protein sequence ID" value="jg16391"/>
    <property type="gene ID" value="jg16391"/>
</dbReference>
<accession>A0A915D5Y2</accession>
<evidence type="ECO:0000256" key="1">
    <source>
        <dbReference type="SAM" id="MobiDB-lite"/>
    </source>
</evidence>
<evidence type="ECO:0000313" key="3">
    <source>
        <dbReference type="Proteomes" id="UP000887574"/>
    </source>
</evidence>
<dbReference type="AlphaFoldDB" id="A0A915D5Y2"/>
<protein>
    <submittedName>
        <fullName evidence="4">Uncharacterized protein</fullName>
    </submittedName>
</protein>
<evidence type="ECO:0000313" key="4">
    <source>
        <dbReference type="WBParaSite" id="jg16391"/>
    </source>
</evidence>
<sequence length="318" mass="34780">MNNLFITVLFATAFVLTVVETATVVQCNLGLKMYSVESGNAICAPLSPSFKCIEACEWNTSCALTSHFTAFRGKRSYVAGMVLTNATFLVQCCASLATIVQTNAQQEPTCVWVPDMETVEERGTVRFDPPLSSNEYIREMLIQRKGNGQVSVKAQICKYTVQRTNCDREEMSPEESRFYSLLLLRLSRTKAFLSSGNKTSSKTGFGGSFRDESPLANFRSLAKHAPANTNPSVLSQRTTIRNIATTVAGEAGGDLSGVADKMPMPSFPWKPDASSGERPPSRNAMAAISHVLTIYTSHPVVDRHPPPPLALAKQKIYH</sequence>
<evidence type="ECO:0000256" key="2">
    <source>
        <dbReference type="SAM" id="SignalP"/>
    </source>
</evidence>
<feature type="region of interest" description="Disordered" evidence="1">
    <location>
        <begin position="256"/>
        <end position="281"/>
    </location>
</feature>
<reference evidence="4" key="1">
    <citation type="submission" date="2022-11" db="UniProtKB">
        <authorList>
            <consortium name="WormBaseParasite"/>
        </authorList>
    </citation>
    <scope>IDENTIFICATION</scope>
</reference>
<name>A0A915D5Y2_9BILA</name>
<feature type="chain" id="PRO_5038008012" evidence="2">
    <location>
        <begin position="22"/>
        <end position="318"/>
    </location>
</feature>
<feature type="signal peptide" evidence="2">
    <location>
        <begin position="1"/>
        <end position="21"/>
    </location>
</feature>
<keyword evidence="3" id="KW-1185">Reference proteome</keyword>
<keyword evidence="2" id="KW-0732">Signal</keyword>
<dbReference type="Proteomes" id="UP000887574">
    <property type="component" value="Unplaced"/>
</dbReference>
<proteinExistence type="predicted"/>